<sequence length="321" mass="34112">MTTIAFNGLSEGAVNGSVAAVITICTHRKKARPLSAATPVSLRIDSQDAVQSVWNEKVRTLPADAVASALYAGRGFGLATQAAKIAMSKLYILSAGLGLVAGDRRVPVYGLTVSCGHAESIASRVIGELDVAAWFSGLLSGPHSDQWADAVGLGSGRVLIALTRPYAEMVGQSLSALEPQALARLRIFGASLGCALPALLHPALAPYDDRLDAILPGTRADFSQRALFHFVRSVAITHQAQDRDADYAAVEAALAGVAPPDRPRRMRRTDEEILQLILTRLPSQAGIARILRALRDEEGIACEQSRFGRLYRAALEQRAAA</sequence>
<dbReference type="EMBL" id="CP136862">
    <property type="protein sequence ID" value="WOJ88368.1"/>
    <property type="molecule type" value="Genomic_DNA"/>
</dbReference>
<accession>A0ABZ0HP11</accession>
<dbReference type="RefSeq" id="WP_407337805.1">
    <property type="nucleotide sequence ID" value="NZ_CP136862.1"/>
</dbReference>
<reference evidence="1 2" key="1">
    <citation type="submission" date="2023-10" db="EMBL/GenBank/DDBJ databases">
        <title>Novel methanotroph of the genus Methylocapsa from a subarctic wetland.</title>
        <authorList>
            <person name="Belova S.E."/>
            <person name="Oshkin I.Y."/>
            <person name="Miroshnikov K."/>
            <person name="Dedysh S.N."/>
        </authorList>
    </citation>
    <scope>NUCLEOTIDE SEQUENCE [LARGE SCALE GENOMIC DNA]</scope>
    <source>
        <strain evidence="1 2">RX1</strain>
    </source>
</reference>
<gene>
    <name evidence="1" type="ORF">RZS28_11010</name>
</gene>
<dbReference type="Proteomes" id="UP001626536">
    <property type="component" value="Chromosome"/>
</dbReference>
<protein>
    <submittedName>
        <fullName evidence="1">Uncharacterized protein</fullName>
    </submittedName>
</protein>
<organism evidence="1 2">
    <name type="scientific">Methylocapsa polymorpha</name>
    <dbReference type="NCBI Taxonomy" id="3080828"/>
    <lineage>
        <taxon>Bacteria</taxon>
        <taxon>Pseudomonadati</taxon>
        <taxon>Pseudomonadota</taxon>
        <taxon>Alphaproteobacteria</taxon>
        <taxon>Hyphomicrobiales</taxon>
        <taxon>Beijerinckiaceae</taxon>
        <taxon>Methylocapsa</taxon>
    </lineage>
</organism>
<evidence type="ECO:0000313" key="2">
    <source>
        <dbReference type="Proteomes" id="UP001626536"/>
    </source>
</evidence>
<evidence type="ECO:0000313" key="1">
    <source>
        <dbReference type="EMBL" id="WOJ88368.1"/>
    </source>
</evidence>
<proteinExistence type="predicted"/>
<keyword evidence="2" id="KW-1185">Reference proteome</keyword>
<name>A0ABZ0HP11_9HYPH</name>